<protein>
    <submittedName>
        <fullName evidence="2">Tellurium resistance membrane protein TerC</fullName>
    </submittedName>
</protein>
<keyword evidence="1" id="KW-0472">Membrane</keyword>
<keyword evidence="1" id="KW-1133">Transmembrane helix</keyword>
<evidence type="ECO:0000256" key="1">
    <source>
        <dbReference type="SAM" id="Phobius"/>
    </source>
</evidence>
<evidence type="ECO:0000313" key="3">
    <source>
        <dbReference type="Proteomes" id="UP001224359"/>
    </source>
</evidence>
<organism evidence="2 3">
    <name type="scientific">Alkalibacillus salilacus</name>
    <dbReference type="NCBI Taxonomy" id="284582"/>
    <lineage>
        <taxon>Bacteria</taxon>
        <taxon>Bacillati</taxon>
        <taxon>Bacillota</taxon>
        <taxon>Bacilli</taxon>
        <taxon>Bacillales</taxon>
        <taxon>Bacillaceae</taxon>
        <taxon>Alkalibacillus</taxon>
    </lineage>
</organism>
<comment type="caution">
    <text evidence="2">The sequence shown here is derived from an EMBL/GenBank/DDBJ whole genome shotgun (WGS) entry which is preliminary data.</text>
</comment>
<feature type="transmembrane region" description="Helical" evidence="1">
    <location>
        <begin position="31"/>
        <end position="50"/>
    </location>
</feature>
<proteinExistence type="predicted"/>
<name>A0ABT9VBH6_9BACI</name>
<dbReference type="Proteomes" id="UP001224359">
    <property type="component" value="Unassembled WGS sequence"/>
</dbReference>
<gene>
    <name evidence="2" type="ORF">J2S77_000253</name>
</gene>
<sequence length="71" mass="8184">MKNFIGIFLACIVVTYIFSFFFLGLIVENVWALVIFAAFLLAVFITVFISQESRIEELEKKVEELSSNKQD</sequence>
<feature type="transmembrane region" description="Helical" evidence="1">
    <location>
        <begin position="7"/>
        <end position="25"/>
    </location>
</feature>
<keyword evidence="3" id="KW-1185">Reference proteome</keyword>
<accession>A0ABT9VBH6</accession>
<reference evidence="2 3" key="1">
    <citation type="submission" date="2023-07" db="EMBL/GenBank/DDBJ databases">
        <title>Genomic Encyclopedia of Type Strains, Phase IV (KMG-IV): sequencing the most valuable type-strain genomes for metagenomic binning, comparative biology and taxonomic classification.</title>
        <authorList>
            <person name="Goeker M."/>
        </authorList>
    </citation>
    <scope>NUCLEOTIDE SEQUENCE [LARGE SCALE GENOMIC DNA]</scope>
    <source>
        <strain evidence="2 3">DSM 16460</strain>
    </source>
</reference>
<dbReference type="EMBL" id="JAUSTQ010000001">
    <property type="protein sequence ID" value="MDQ0158303.1"/>
    <property type="molecule type" value="Genomic_DNA"/>
</dbReference>
<dbReference type="RefSeq" id="WP_306973900.1">
    <property type="nucleotide sequence ID" value="NZ_JAUSTQ010000001.1"/>
</dbReference>
<keyword evidence="1" id="KW-0812">Transmembrane</keyword>
<evidence type="ECO:0000313" key="2">
    <source>
        <dbReference type="EMBL" id="MDQ0158303.1"/>
    </source>
</evidence>